<name>A0ABQ8TK48_PERAM</name>
<feature type="domain" description="C2H2-type" evidence="6">
    <location>
        <begin position="445"/>
        <end position="472"/>
    </location>
</feature>
<evidence type="ECO:0000256" key="4">
    <source>
        <dbReference type="ARBA" id="ARBA00022833"/>
    </source>
</evidence>
<reference evidence="7 8" key="1">
    <citation type="journal article" date="2022" name="Allergy">
        <title>Genome assembly and annotation of Periplaneta americana reveal a comprehensive cockroach allergen profile.</title>
        <authorList>
            <person name="Wang L."/>
            <person name="Xiong Q."/>
            <person name="Saelim N."/>
            <person name="Wang L."/>
            <person name="Nong W."/>
            <person name="Wan A.T."/>
            <person name="Shi M."/>
            <person name="Liu X."/>
            <person name="Cao Q."/>
            <person name="Hui J.H.L."/>
            <person name="Sookrung N."/>
            <person name="Leung T.F."/>
            <person name="Tungtrongchitr A."/>
            <person name="Tsui S.K.W."/>
        </authorList>
    </citation>
    <scope>NUCLEOTIDE SEQUENCE [LARGE SCALE GENOMIC DNA]</scope>
    <source>
        <strain evidence="7">PWHHKU_190912</strain>
    </source>
</reference>
<comment type="caution">
    <text evidence="7">The sequence shown here is derived from an EMBL/GenBank/DDBJ whole genome shotgun (WGS) entry which is preliminary data.</text>
</comment>
<gene>
    <name evidence="7" type="ORF">ANN_13546</name>
</gene>
<dbReference type="SMART" id="SM00355">
    <property type="entry name" value="ZnF_C2H2"/>
    <property type="match status" value="6"/>
</dbReference>
<proteinExistence type="predicted"/>
<evidence type="ECO:0000313" key="8">
    <source>
        <dbReference type="Proteomes" id="UP001148838"/>
    </source>
</evidence>
<organism evidence="7 8">
    <name type="scientific">Periplaneta americana</name>
    <name type="common">American cockroach</name>
    <name type="synonym">Blatta americana</name>
    <dbReference type="NCBI Taxonomy" id="6978"/>
    <lineage>
        <taxon>Eukaryota</taxon>
        <taxon>Metazoa</taxon>
        <taxon>Ecdysozoa</taxon>
        <taxon>Arthropoda</taxon>
        <taxon>Hexapoda</taxon>
        <taxon>Insecta</taxon>
        <taxon>Pterygota</taxon>
        <taxon>Neoptera</taxon>
        <taxon>Polyneoptera</taxon>
        <taxon>Dictyoptera</taxon>
        <taxon>Blattodea</taxon>
        <taxon>Blattoidea</taxon>
        <taxon>Blattidae</taxon>
        <taxon>Blattinae</taxon>
        <taxon>Periplaneta</taxon>
    </lineage>
</organism>
<dbReference type="PROSITE" id="PS50157">
    <property type="entry name" value="ZINC_FINGER_C2H2_2"/>
    <property type="match status" value="6"/>
</dbReference>
<dbReference type="Pfam" id="PF00096">
    <property type="entry name" value="zf-C2H2"/>
    <property type="match status" value="6"/>
</dbReference>
<dbReference type="PANTHER" id="PTHR14003:SF19">
    <property type="entry name" value="YY2 TRANSCRIPTION FACTOR"/>
    <property type="match status" value="1"/>
</dbReference>
<dbReference type="PROSITE" id="PS00028">
    <property type="entry name" value="ZINC_FINGER_C2H2_1"/>
    <property type="match status" value="6"/>
</dbReference>
<dbReference type="SUPFAM" id="SSF57667">
    <property type="entry name" value="beta-beta-alpha zinc fingers"/>
    <property type="match status" value="3"/>
</dbReference>
<feature type="domain" description="C2H2-type" evidence="6">
    <location>
        <begin position="389"/>
        <end position="416"/>
    </location>
</feature>
<feature type="domain" description="C2H2-type" evidence="6">
    <location>
        <begin position="361"/>
        <end position="388"/>
    </location>
</feature>
<sequence>MAGLCEGGNEPADSLKAICYVKMEKGRDICFNFNQICRFCLSQGGVMSAIFADSGQEMTSLPTKIMSCVSIQVSVDYNYSGLTKFEPEGLSWLLGRRVEYVRMVAGLNSYVLPEIYAGDGLPALICHRCLYQVERSYEFKEQCEHSDATLRQYLKKQRLGDTCQVVTIKQENIQEDSSQDAENGVMHFASDCSGARDDNMGAKQNEMLYKAGPQLLDIEPSSLQGDKPSAAEWTYSLDMTANNFLFEKREGLFHAGSLIFKPEDIDSVVVVVDPHAMDMDSMSDDDCSEEGENKRPVGISLKKSCSKIINKTRNLKRGKKVTVAAKTGGERPFSCPECGKTFAQRAHLARHELVHTGERPYGCSICGKAFADSSTLTTHMRTHTGERPFVCDICGKAFAGRSDLRKHAIIHTGRRPYVCSVCSKAFTRSTNLKKHARIHSGVRPHACRECSKTFAAKGDLTRHALIHSGCKPFVCTVCNVAFARRDKLTRHEKTHIRDQLSHVRQA</sequence>
<keyword evidence="3 5" id="KW-0863">Zinc-finger</keyword>
<dbReference type="Pfam" id="PF07776">
    <property type="entry name" value="zf-AD"/>
    <property type="match status" value="1"/>
</dbReference>
<dbReference type="InterPro" id="IPR013087">
    <property type="entry name" value="Znf_C2H2_type"/>
</dbReference>
<feature type="domain" description="C2H2-type" evidence="6">
    <location>
        <begin position="473"/>
        <end position="500"/>
    </location>
</feature>
<evidence type="ECO:0000313" key="7">
    <source>
        <dbReference type="EMBL" id="KAJ4446847.1"/>
    </source>
</evidence>
<dbReference type="Gene3D" id="3.30.160.60">
    <property type="entry name" value="Classic Zinc Finger"/>
    <property type="match status" value="6"/>
</dbReference>
<dbReference type="SMART" id="SM00868">
    <property type="entry name" value="zf-AD"/>
    <property type="match status" value="1"/>
</dbReference>
<keyword evidence="1" id="KW-0479">Metal-binding</keyword>
<dbReference type="InterPro" id="IPR012934">
    <property type="entry name" value="Znf_AD"/>
</dbReference>
<keyword evidence="2" id="KW-0677">Repeat</keyword>
<evidence type="ECO:0000256" key="1">
    <source>
        <dbReference type="ARBA" id="ARBA00022723"/>
    </source>
</evidence>
<dbReference type="SUPFAM" id="SSF57716">
    <property type="entry name" value="Glucocorticoid receptor-like (DNA-binding domain)"/>
    <property type="match status" value="1"/>
</dbReference>
<feature type="domain" description="C2H2-type" evidence="6">
    <location>
        <begin position="333"/>
        <end position="360"/>
    </location>
</feature>
<dbReference type="Gene3D" id="3.40.1800.20">
    <property type="match status" value="1"/>
</dbReference>
<dbReference type="InterPro" id="IPR036236">
    <property type="entry name" value="Znf_C2H2_sf"/>
</dbReference>
<keyword evidence="8" id="KW-1185">Reference proteome</keyword>
<feature type="domain" description="C2H2-type" evidence="6">
    <location>
        <begin position="417"/>
        <end position="444"/>
    </location>
</feature>
<dbReference type="PANTHER" id="PTHR14003">
    <property type="entry name" value="TRANSCRIPTIONAL REPRESSOR PROTEIN YY"/>
    <property type="match status" value="1"/>
</dbReference>
<evidence type="ECO:0000259" key="6">
    <source>
        <dbReference type="PROSITE" id="PS50157"/>
    </source>
</evidence>
<evidence type="ECO:0000256" key="2">
    <source>
        <dbReference type="ARBA" id="ARBA00022737"/>
    </source>
</evidence>
<keyword evidence="4" id="KW-0862">Zinc</keyword>
<evidence type="ECO:0000256" key="3">
    <source>
        <dbReference type="ARBA" id="ARBA00022771"/>
    </source>
</evidence>
<dbReference type="EMBL" id="JAJSOF020000009">
    <property type="protein sequence ID" value="KAJ4446847.1"/>
    <property type="molecule type" value="Genomic_DNA"/>
</dbReference>
<accession>A0ABQ8TK48</accession>
<dbReference type="Proteomes" id="UP001148838">
    <property type="component" value="Unassembled WGS sequence"/>
</dbReference>
<protein>
    <recommendedName>
        <fullName evidence="6">C2H2-type domain-containing protein</fullName>
    </recommendedName>
</protein>
<evidence type="ECO:0000256" key="5">
    <source>
        <dbReference type="PROSITE-ProRule" id="PRU00042"/>
    </source>
</evidence>